<name>A0ACB9XVH3_CHAAC</name>
<organism evidence="1 2">
    <name type="scientific">Chaenocephalus aceratus</name>
    <name type="common">Blackfin icefish</name>
    <name type="synonym">Chaenichthys aceratus</name>
    <dbReference type="NCBI Taxonomy" id="36190"/>
    <lineage>
        <taxon>Eukaryota</taxon>
        <taxon>Metazoa</taxon>
        <taxon>Chordata</taxon>
        <taxon>Craniata</taxon>
        <taxon>Vertebrata</taxon>
        <taxon>Euteleostomi</taxon>
        <taxon>Actinopterygii</taxon>
        <taxon>Neopterygii</taxon>
        <taxon>Teleostei</taxon>
        <taxon>Neoteleostei</taxon>
        <taxon>Acanthomorphata</taxon>
        <taxon>Eupercaria</taxon>
        <taxon>Perciformes</taxon>
        <taxon>Notothenioidei</taxon>
        <taxon>Channichthyidae</taxon>
        <taxon>Chaenocephalus</taxon>
    </lineage>
</organism>
<sequence length="119" mass="12155">MSSGPALEAAPLTDKPPKILFPSESQVSVMEMAIGVTLSRGCVDRGGNALKVHSYTHILQAGVFRGLGSWLRRPGLMARNGGHDGSIRVSQIGPGGGSGTPEDDGTGPAGTPPATPFHP</sequence>
<gene>
    <name evidence="1" type="ORF">KUCAC02_001208</name>
</gene>
<proteinExistence type="predicted"/>
<keyword evidence="2" id="KW-1185">Reference proteome</keyword>
<dbReference type="EMBL" id="CM043786">
    <property type="protein sequence ID" value="KAI4831679.1"/>
    <property type="molecule type" value="Genomic_DNA"/>
</dbReference>
<protein>
    <submittedName>
        <fullName evidence="1">Uncharacterized protein</fullName>
    </submittedName>
</protein>
<evidence type="ECO:0000313" key="1">
    <source>
        <dbReference type="EMBL" id="KAI4831679.1"/>
    </source>
</evidence>
<accession>A0ACB9XVH3</accession>
<evidence type="ECO:0000313" key="2">
    <source>
        <dbReference type="Proteomes" id="UP001057452"/>
    </source>
</evidence>
<dbReference type="Proteomes" id="UP001057452">
    <property type="component" value="Chromosome 2"/>
</dbReference>
<comment type="caution">
    <text evidence="1">The sequence shown here is derived from an EMBL/GenBank/DDBJ whole genome shotgun (WGS) entry which is preliminary data.</text>
</comment>
<reference evidence="1" key="1">
    <citation type="submission" date="2022-05" db="EMBL/GenBank/DDBJ databases">
        <title>Chromosome-level genome of Chaenocephalus aceratus.</title>
        <authorList>
            <person name="Park H."/>
        </authorList>
    </citation>
    <scope>NUCLEOTIDE SEQUENCE</scope>
    <source>
        <strain evidence="1">KU_202001</strain>
    </source>
</reference>